<evidence type="ECO:0000256" key="3">
    <source>
        <dbReference type="ARBA" id="ARBA00022448"/>
    </source>
</evidence>
<feature type="domain" description="ABC transporter" evidence="8">
    <location>
        <begin position="5"/>
        <end position="250"/>
    </location>
</feature>
<dbReference type="SMART" id="SM00382">
    <property type="entry name" value="AAA"/>
    <property type="match status" value="1"/>
</dbReference>
<organism evidence="9 10">
    <name type="scientific">Actibacterium naphthalenivorans</name>
    <dbReference type="NCBI Taxonomy" id="1614693"/>
    <lineage>
        <taxon>Bacteria</taxon>
        <taxon>Pseudomonadati</taxon>
        <taxon>Pseudomonadota</taxon>
        <taxon>Alphaproteobacteria</taxon>
        <taxon>Rhodobacterales</taxon>
        <taxon>Roseobacteraceae</taxon>
        <taxon>Actibacterium</taxon>
    </lineage>
</organism>
<evidence type="ECO:0000256" key="5">
    <source>
        <dbReference type="ARBA" id="ARBA00022741"/>
    </source>
</evidence>
<dbReference type="PROSITE" id="PS50893">
    <property type="entry name" value="ABC_TRANSPORTER_2"/>
    <property type="match status" value="1"/>
</dbReference>
<proteinExistence type="inferred from homology"/>
<dbReference type="NCBIfam" id="TIGR01727">
    <property type="entry name" value="oligo_HPY"/>
    <property type="match status" value="1"/>
</dbReference>
<dbReference type="SUPFAM" id="SSF52540">
    <property type="entry name" value="P-loop containing nucleoside triphosphate hydrolases"/>
    <property type="match status" value="1"/>
</dbReference>
<dbReference type="GO" id="GO:0016887">
    <property type="term" value="F:ATP hydrolysis activity"/>
    <property type="evidence" value="ECO:0007669"/>
    <property type="project" value="InterPro"/>
</dbReference>
<comment type="similarity">
    <text evidence="2">Belongs to the ABC transporter superfamily.</text>
</comment>
<keyword evidence="6 9" id="KW-0067">ATP-binding</keyword>
<evidence type="ECO:0000256" key="4">
    <source>
        <dbReference type="ARBA" id="ARBA00022475"/>
    </source>
</evidence>
<dbReference type="CDD" id="cd03257">
    <property type="entry name" value="ABC_NikE_OppD_transporters"/>
    <property type="match status" value="1"/>
</dbReference>
<dbReference type="Proteomes" id="UP000585681">
    <property type="component" value="Unassembled WGS sequence"/>
</dbReference>
<keyword evidence="4" id="KW-1003">Cell membrane</keyword>
<comment type="subcellular location">
    <subcellularLocation>
        <location evidence="1">Cell inner membrane</location>
        <topology evidence="1">Peripheral membrane protein</topology>
    </subcellularLocation>
</comment>
<dbReference type="RefSeq" id="WP_054538567.1">
    <property type="nucleotide sequence ID" value="NZ_JACIEQ010000001.1"/>
</dbReference>
<dbReference type="PANTHER" id="PTHR43297:SF2">
    <property type="entry name" value="DIPEPTIDE TRANSPORT ATP-BINDING PROTEIN DPPD"/>
    <property type="match status" value="1"/>
</dbReference>
<dbReference type="EMBL" id="JACIEQ010000001">
    <property type="protein sequence ID" value="MBB4020266.1"/>
    <property type="molecule type" value="Genomic_DNA"/>
</dbReference>
<dbReference type="InterPro" id="IPR017871">
    <property type="entry name" value="ABC_transporter-like_CS"/>
</dbReference>
<dbReference type="GO" id="GO:0055085">
    <property type="term" value="P:transmembrane transport"/>
    <property type="evidence" value="ECO:0007669"/>
    <property type="project" value="UniProtKB-ARBA"/>
</dbReference>
<evidence type="ECO:0000313" key="10">
    <source>
        <dbReference type="Proteomes" id="UP000585681"/>
    </source>
</evidence>
<dbReference type="GO" id="GO:0005524">
    <property type="term" value="F:ATP binding"/>
    <property type="evidence" value="ECO:0007669"/>
    <property type="project" value="UniProtKB-KW"/>
</dbReference>
<name>A0A840CBR0_9RHOB</name>
<keyword evidence="5" id="KW-0547">Nucleotide-binding</keyword>
<dbReference type="PANTHER" id="PTHR43297">
    <property type="entry name" value="OLIGOPEPTIDE TRANSPORT ATP-BINDING PROTEIN APPD"/>
    <property type="match status" value="1"/>
</dbReference>
<dbReference type="InterPro" id="IPR013563">
    <property type="entry name" value="Oligopep_ABC_C"/>
</dbReference>
<gene>
    <name evidence="9" type="ORF">GGR17_000057</name>
</gene>
<dbReference type="GO" id="GO:0005886">
    <property type="term" value="C:plasma membrane"/>
    <property type="evidence" value="ECO:0007669"/>
    <property type="project" value="UniProtKB-SubCell"/>
</dbReference>
<evidence type="ECO:0000256" key="7">
    <source>
        <dbReference type="ARBA" id="ARBA00023136"/>
    </source>
</evidence>
<keyword evidence="7" id="KW-0472">Membrane</keyword>
<keyword evidence="3" id="KW-0813">Transport</keyword>
<accession>A0A840CBR0</accession>
<dbReference type="AlphaFoldDB" id="A0A840CBR0"/>
<evidence type="ECO:0000313" key="9">
    <source>
        <dbReference type="EMBL" id="MBB4020266.1"/>
    </source>
</evidence>
<dbReference type="Pfam" id="PF08352">
    <property type="entry name" value="oligo_HPY"/>
    <property type="match status" value="1"/>
</dbReference>
<dbReference type="InterPro" id="IPR003439">
    <property type="entry name" value="ABC_transporter-like_ATP-bd"/>
</dbReference>
<dbReference type="FunFam" id="3.40.50.300:FF:000016">
    <property type="entry name" value="Oligopeptide ABC transporter ATP-binding component"/>
    <property type="match status" value="1"/>
</dbReference>
<evidence type="ECO:0000256" key="2">
    <source>
        <dbReference type="ARBA" id="ARBA00005417"/>
    </source>
</evidence>
<dbReference type="InterPro" id="IPR050388">
    <property type="entry name" value="ABC_Ni/Peptide_Import"/>
</dbReference>
<dbReference type="GO" id="GO:0015833">
    <property type="term" value="P:peptide transport"/>
    <property type="evidence" value="ECO:0007669"/>
    <property type="project" value="InterPro"/>
</dbReference>
<dbReference type="Pfam" id="PF00005">
    <property type="entry name" value="ABC_tran"/>
    <property type="match status" value="1"/>
</dbReference>
<evidence type="ECO:0000259" key="8">
    <source>
        <dbReference type="PROSITE" id="PS50893"/>
    </source>
</evidence>
<sequence length="330" mass="35636">MGNLVEIRNLSVSFDGVPVLHSVDLQVAQGEALGLVGESGCGKSVTWLAALGLLPSKATITGSVTLGQTELVNAPRPALENVRGGRIAMIFQDPSSALNPVIQVGRQMTEALKLHRGLRGNAARTEALRLMDLVGIPDAKGRFNLYPHEFSGGQCQRIMIAMALAGEPDLLIADEPTTALDATIQAQILDLLARLREEMRMGLVFISHDLGAVAQVCERVSVMYAGRIVEQGPVAQLFDRPRHPYTRGLFDAIPRLDGPRTLLAPIPGTVPDPYNLPMGCAFSPRCSHAQDFCHKERPELLRQRDGRALACAYPLPEAGAHKTTMEKVTS</sequence>
<comment type="caution">
    <text evidence="9">The sequence shown here is derived from an EMBL/GenBank/DDBJ whole genome shotgun (WGS) entry which is preliminary data.</text>
</comment>
<evidence type="ECO:0000256" key="6">
    <source>
        <dbReference type="ARBA" id="ARBA00022840"/>
    </source>
</evidence>
<dbReference type="PROSITE" id="PS00211">
    <property type="entry name" value="ABC_TRANSPORTER_1"/>
    <property type="match status" value="1"/>
</dbReference>
<evidence type="ECO:0000256" key="1">
    <source>
        <dbReference type="ARBA" id="ARBA00004417"/>
    </source>
</evidence>
<dbReference type="InterPro" id="IPR027417">
    <property type="entry name" value="P-loop_NTPase"/>
</dbReference>
<protein>
    <submittedName>
        <fullName evidence="9">Peptide/nickel transport system ATP-binding protein</fullName>
    </submittedName>
</protein>
<keyword evidence="10" id="KW-1185">Reference proteome</keyword>
<dbReference type="InterPro" id="IPR003593">
    <property type="entry name" value="AAA+_ATPase"/>
</dbReference>
<reference evidence="9" key="1">
    <citation type="submission" date="2020-08" db="EMBL/GenBank/DDBJ databases">
        <title>Genomic Encyclopedia of Type Strains, Phase IV (KMG-IV): sequencing the most valuable type-strain genomes for metagenomic binning, comparative biology and taxonomic classification.</title>
        <authorList>
            <person name="Goeker M."/>
        </authorList>
    </citation>
    <scope>NUCLEOTIDE SEQUENCE [LARGE SCALE GENOMIC DNA]</scope>
    <source>
        <strain evidence="9">DSM 105040</strain>
    </source>
</reference>
<dbReference type="Gene3D" id="3.40.50.300">
    <property type="entry name" value="P-loop containing nucleotide triphosphate hydrolases"/>
    <property type="match status" value="1"/>
</dbReference>